<protein>
    <submittedName>
        <fullName evidence="4">Peptidoglycan-binding protein</fullName>
    </submittedName>
</protein>
<keyword evidence="2" id="KW-0472">Membrane</keyword>
<dbReference type="InterPro" id="IPR036365">
    <property type="entry name" value="PGBD-like_sf"/>
</dbReference>
<evidence type="ECO:0000256" key="2">
    <source>
        <dbReference type="SAM" id="Phobius"/>
    </source>
</evidence>
<gene>
    <name evidence="4" type="ORF">SLUN_11615</name>
</gene>
<dbReference type="AlphaFoldDB" id="A0A2R4T0U1"/>
<feature type="region of interest" description="Disordered" evidence="1">
    <location>
        <begin position="1"/>
        <end position="20"/>
    </location>
</feature>
<feature type="compositionally biased region" description="Basic and acidic residues" evidence="1">
    <location>
        <begin position="173"/>
        <end position="186"/>
    </location>
</feature>
<evidence type="ECO:0000313" key="4">
    <source>
        <dbReference type="EMBL" id="AVZ72739.1"/>
    </source>
</evidence>
<dbReference type="InterPro" id="IPR036366">
    <property type="entry name" value="PGBDSf"/>
</dbReference>
<dbReference type="RefSeq" id="WP_108148419.1">
    <property type="nucleotide sequence ID" value="NZ_CP026304.1"/>
</dbReference>
<sequence length="332" mass="33887">MTGHLCPECGTPRDAEGRAGPGCVCADRVADAVQAERQAEVAAAADFDPLRVRPYVTLQNVAESGAAPDRGTARGRVAMPDRGTVPGAAPGAVPDGATVPLPLADAVDPAQHAVDPARHDETATLAPLDLTPVRRSRHSRHSRRRRPYKGLMVVAAAVTVAGTAAFAGGLFSGDDKRERALPDRETGAPTVSALPDAPTASPDRSGSATADASASPTGTASAEQSASRTSPGSTATADPSTPLSTVRATGSVSEAPPAPGSGTLRSGDSGPAVVELQQRLAKVLLYGGPMDGEYDGSVEDSVRFFQDSRDIKGDPAGVYGPKTRRALEAETQ</sequence>
<organism evidence="4 5">
    <name type="scientific">Streptomyces lunaelactis</name>
    <dbReference type="NCBI Taxonomy" id="1535768"/>
    <lineage>
        <taxon>Bacteria</taxon>
        <taxon>Bacillati</taxon>
        <taxon>Actinomycetota</taxon>
        <taxon>Actinomycetes</taxon>
        <taxon>Kitasatosporales</taxon>
        <taxon>Streptomycetaceae</taxon>
        <taxon>Streptomyces</taxon>
    </lineage>
</organism>
<feature type="region of interest" description="Disordered" evidence="1">
    <location>
        <begin position="168"/>
        <end position="270"/>
    </location>
</feature>
<dbReference type="Gene3D" id="1.10.101.10">
    <property type="entry name" value="PGBD-like superfamily/PGBD"/>
    <property type="match status" value="1"/>
</dbReference>
<feature type="region of interest" description="Disordered" evidence="1">
    <location>
        <begin position="112"/>
        <end position="146"/>
    </location>
</feature>
<dbReference type="EMBL" id="CP026304">
    <property type="protein sequence ID" value="AVZ72739.1"/>
    <property type="molecule type" value="Genomic_DNA"/>
</dbReference>
<feature type="region of interest" description="Disordered" evidence="1">
    <location>
        <begin position="309"/>
        <end position="332"/>
    </location>
</feature>
<evidence type="ECO:0000313" key="5">
    <source>
        <dbReference type="Proteomes" id="UP000244201"/>
    </source>
</evidence>
<dbReference type="SUPFAM" id="SSF47090">
    <property type="entry name" value="PGBD-like"/>
    <property type="match status" value="1"/>
</dbReference>
<accession>A0A2R4T0U1</accession>
<feature type="compositionally biased region" description="Basic residues" evidence="1">
    <location>
        <begin position="134"/>
        <end position="146"/>
    </location>
</feature>
<dbReference type="Pfam" id="PF01471">
    <property type="entry name" value="PG_binding_1"/>
    <property type="match status" value="1"/>
</dbReference>
<dbReference type="GeneID" id="55655905"/>
<keyword evidence="5" id="KW-1185">Reference proteome</keyword>
<keyword evidence="2" id="KW-0812">Transmembrane</keyword>
<dbReference type="KEGG" id="slk:SLUN_11615"/>
<evidence type="ECO:0000256" key="1">
    <source>
        <dbReference type="SAM" id="MobiDB-lite"/>
    </source>
</evidence>
<name>A0A2R4T0U1_9ACTN</name>
<feature type="compositionally biased region" description="Polar residues" evidence="1">
    <location>
        <begin position="202"/>
        <end position="252"/>
    </location>
</feature>
<evidence type="ECO:0000259" key="3">
    <source>
        <dbReference type="Pfam" id="PF01471"/>
    </source>
</evidence>
<feature type="domain" description="Peptidoglycan binding-like" evidence="3">
    <location>
        <begin position="269"/>
        <end position="327"/>
    </location>
</feature>
<reference evidence="4 5" key="1">
    <citation type="submission" date="2018-01" db="EMBL/GenBank/DDBJ databases">
        <title>Complete genome sequence of Streptomyces lunaelactis MM109T, a Ferroverdin A producer isolated from cave moonmilk deposits.</title>
        <authorList>
            <person name="Naome A."/>
            <person name="Martinet L."/>
            <person name="Maciejewska M."/>
            <person name="Anderssen S."/>
            <person name="Adam D."/>
            <person name="Tenconi E."/>
            <person name="Deflandre B."/>
            <person name="Arguelles-Arias A."/>
            <person name="Calusinska M."/>
            <person name="Copieters W."/>
            <person name="Karim L."/>
            <person name="Hanikenne M."/>
            <person name="Baurain D."/>
            <person name="van Wezel G."/>
            <person name="Smargiasso N."/>
            <person name="de Pauw E."/>
            <person name="Delfosse P."/>
            <person name="Rigali S."/>
        </authorList>
    </citation>
    <scope>NUCLEOTIDE SEQUENCE [LARGE SCALE GENOMIC DNA]</scope>
    <source>
        <strain evidence="4 5">MM109</strain>
    </source>
</reference>
<keyword evidence="2" id="KW-1133">Transmembrane helix</keyword>
<proteinExistence type="predicted"/>
<dbReference type="OrthoDB" id="3874291at2"/>
<feature type="transmembrane region" description="Helical" evidence="2">
    <location>
        <begin position="150"/>
        <end position="171"/>
    </location>
</feature>
<dbReference type="InterPro" id="IPR002477">
    <property type="entry name" value="Peptidoglycan-bd-like"/>
</dbReference>
<dbReference type="Proteomes" id="UP000244201">
    <property type="component" value="Chromosome"/>
</dbReference>